<sequence length="166" mass="19228">MQSNNKIKRCLMNLDIIIAAIALIVLVSTTFFGVLMRYFFNNPFVWLQEVQLWCFTWVVFFGVGAAFRTGSHVAIEFIVDHMRPTMRKITEVFGYIVSICVIIYFFIHGTDFIKQLINTNRTTNILDIPYPLIYMAFPICCILMIINYSLTMKKVLFNKADIKGGE</sequence>
<evidence type="ECO:0000313" key="12">
    <source>
        <dbReference type="Proteomes" id="UP001144256"/>
    </source>
</evidence>
<keyword evidence="6 9" id="KW-1133">Transmembrane helix</keyword>
<feature type="domain" description="Tripartite ATP-independent periplasmic transporters DctQ component" evidence="10">
    <location>
        <begin position="27"/>
        <end position="148"/>
    </location>
</feature>
<feature type="transmembrane region" description="Helical" evidence="9">
    <location>
        <begin position="50"/>
        <end position="68"/>
    </location>
</feature>
<evidence type="ECO:0000256" key="3">
    <source>
        <dbReference type="ARBA" id="ARBA00022475"/>
    </source>
</evidence>
<keyword evidence="12" id="KW-1185">Reference proteome</keyword>
<comment type="caution">
    <text evidence="11">The sequence shown here is derived from an EMBL/GenBank/DDBJ whole genome shotgun (WGS) entry which is preliminary data.</text>
</comment>
<protein>
    <submittedName>
        <fullName evidence="11">TRAP transporter permease</fullName>
    </submittedName>
</protein>
<feature type="transmembrane region" description="Helical" evidence="9">
    <location>
        <begin position="128"/>
        <end position="150"/>
    </location>
</feature>
<evidence type="ECO:0000256" key="7">
    <source>
        <dbReference type="ARBA" id="ARBA00023136"/>
    </source>
</evidence>
<gene>
    <name evidence="11" type="ORF">SH1V18_02220</name>
</gene>
<evidence type="ECO:0000256" key="9">
    <source>
        <dbReference type="SAM" id="Phobius"/>
    </source>
</evidence>
<dbReference type="AlphaFoldDB" id="A0A9W5Y758"/>
<feature type="transmembrane region" description="Helical" evidence="9">
    <location>
        <begin position="89"/>
        <end position="108"/>
    </location>
</feature>
<proteinExistence type="inferred from homology"/>
<dbReference type="Proteomes" id="UP001144256">
    <property type="component" value="Unassembled WGS sequence"/>
</dbReference>
<feature type="transmembrane region" description="Helical" evidence="9">
    <location>
        <begin position="12"/>
        <end position="38"/>
    </location>
</feature>
<comment type="subcellular location">
    <subcellularLocation>
        <location evidence="1">Cell inner membrane</location>
        <topology evidence="1">Multi-pass membrane protein</topology>
    </subcellularLocation>
</comment>
<comment type="similarity">
    <text evidence="8">Belongs to the TRAP transporter small permease family.</text>
</comment>
<keyword evidence="4" id="KW-0997">Cell inner membrane</keyword>
<evidence type="ECO:0000313" key="11">
    <source>
        <dbReference type="EMBL" id="GKX27742.1"/>
    </source>
</evidence>
<keyword evidence="2" id="KW-0813">Transport</keyword>
<evidence type="ECO:0000256" key="6">
    <source>
        <dbReference type="ARBA" id="ARBA00022989"/>
    </source>
</evidence>
<dbReference type="RefSeq" id="WP_281811360.1">
    <property type="nucleotide sequence ID" value="NZ_BRLB01000001.1"/>
</dbReference>
<keyword evidence="3" id="KW-1003">Cell membrane</keyword>
<dbReference type="PANTHER" id="PTHR35011">
    <property type="entry name" value="2,3-DIKETO-L-GULONATE TRAP TRANSPORTER SMALL PERMEASE PROTEIN YIAM"/>
    <property type="match status" value="1"/>
</dbReference>
<evidence type="ECO:0000256" key="8">
    <source>
        <dbReference type="ARBA" id="ARBA00038436"/>
    </source>
</evidence>
<evidence type="ECO:0000256" key="1">
    <source>
        <dbReference type="ARBA" id="ARBA00004429"/>
    </source>
</evidence>
<keyword evidence="5 9" id="KW-0812">Transmembrane</keyword>
<dbReference type="EMBL" id="BRLB01000001">
    <property type="protein sequence ID" value="GKX27742.1"/>
    <property type="molecule type" value="Genomic_DNA"/>
</dbReference>
<evidence type="ECO:0000259" key="10">
    <source>
        <dbReference type="Pfam" id="PF04290"/>
    </source>
</evidence>
<organism evidence="11 12">
    <name type="scientific">Vallitalea longa</name>
    <dbReference type="NCBI Taxonomy" id="2936439"/>
    <lineage>
        <taxon>Bacteria</taxon>
        <taxon>Bacillati</taxon>
        <taxon>Bacillota</taxon>
        <taxon>Clostridia</taxon>
        <taxon>Lachnospirales</taxon>
        <taxon>Vallitaleaceae</taxon>
        <taxon>Vallitalea</taxon>
    </lineage>
</organism>
<evidence type="ECO:0000256" key="2">
    <source>
        <dbReference type="ARBA" id="ARBA00022448"/>
    </source>
</evidence>
<dbReference type="GO" id="GO:0005886">
    <property type="term" value="C:plasma membrane"/>
    <property type="evidence" value="ECO:0007669"/>
    <property type="project" value="UniProtKB-SubCell"/>
</dbReference>
<dbReference type="InterPro" id="IPR007387">
    <property type="entry name" value="TRAP_DctQ"/>
</dbReference>
<keyword evidence="7 9" id="KW-0472">Membrane</keyword>
<dbReference type="Pfam" id="PF04290">
    <property type="entry name" value="DctQ"/>
    <property type="match status" value="1"/>
</dbReference>
<name>A0A9W5Y758_9FIRM</name>
<dbReference type="InterPro" id="IPR055348">
    <property type="entry name" value="DctQ"/>
</dbReference>
<dbReference type="PANTHER" id="PTHR35011:SF11">
    <property type="entry name" value="TRAP TRANSPORTER SMALL PERMEASE PROTEIN"/>
    <property type="match status" value="1"/>
</dbReference>
<dbReference type="GO" id="GO:0022857">
    <property type="term" value="F:transmembrane transporter activity"/>
    <property type="evidence" value="ECO:0007669"/>
    <property type="project" value="TreeGrafter"/>
</dbReference>
<evidence type="ECO:0000256" key="4">
    <source>
        <dbReference type="ARBA" id="ARBA00022519"/>
    </source>
</evidence>
<reference evidence="11" key="1">
    <citation type="submission" date="2022-06" db="EMBL/GenBank/DDBJ databases">
        <title>Vallitalea longa sp. nov., an anaerobic bacterium isolated from marine sediment.</title>
        <authorList>
            <person name="Hirano S."/>
            <person name="Terahara T."/>
            <person name="Mori K."/>
            <person name="Hamada M."/>
            <person name="Matsumoto R."/>
            <person name="Kobayashi T."/>
        </authorList>
    </citation>
    <scope>NUCLEOTIDE SEQUENCE</scope>
    <source>
        <strain evidence="11">SH18-1</strain>
    </source>
</reference>
<evidence type="ECO:0000256" key="5">
    <source>
        <dbReference type="ARBA" id="ARBA00022692"/>
    </source>
</evidence>
<dbReference type="GO" id="GO:0015740">
    <property type="term" value="P:C4-dicarboxylate transport"/>
    <property type="evidence" value="ECO:0007669"/>
    <property type="project" value="TreeGrafter"/>
</dbReference>
<accession>A0A9W5Y758</accession>